<dbReference type="GO" id="GO:0005829">
    <property type="term" value="C:cytosol"/>
    <property type="evidence" value="ECO:0007669"/>
    <property type="project" value="TreeGrafter"/>
</dbReference>
<dbReference type="GO" id="GO:0043138">
    <property type="term" value="F:3'-5' DNA helicase activity"/>
    <property type="evidence" value="ECO:0007669"/>
    <property type="project" value="TreeGrafter"/>
</dbReference>
<dbReference type="PANTHER" id="PTHR11070:SF45">
    <property type="entry name" value="DNA 3'-5' HELICASE"/>
    <property type="match status" value="1"/>
</dbReference>
<feature type="domain" description="UvrD-like helicase ATP-binding" evidence="7">
    <location>
        <begin position="184"/>
        <end position="588"/>
    </location>
</feature>
<dbReference type="PROSITE" id="PS51198">
    <property type="entry name" value="UVRD_HELICASE_ATP_BIND"/>
    <property type="match status" value="1"/>
</dbReference>
<dbReference type="HOGENOM" id="CLU_010312_3_1_11"/>
<dbReference type="InterPro" id="IPR027417">
    <property type="entry name" value="P-loop_NTPase"/>
</dbReference>
<protein>
    <recommendedName>
        <fullName evidence="7">UvrD-like helicase ATP-binding domain-containing protein</fullName>
    </recommendedName>
</protein>
<evidence type="ECO:0000256" key="2">
    <source>
        <dbReference type="ARBA" id="ARBA00022801"/>
    </source>
</evidence>
<keyword evidence="6" id="KW-0175">Coiled coil</keyword>
<sequence length="768" mass="85418">MTGYSRQIQEEQKVVDHAYKRLDDLRAQIRERLDSVRARGGHGSPTQRSERDSFAVMYEDRLMQLRSVEDRLVFGRIDDNAGNRHHIGRIGLSDENHDPILTDWRAEAARPFYEATPEHHGDTALRRHITLSMRTVTALEDEILDAHSDQVAQAREHGTLTGEGALLASLSSRRTGKMTDIVATIQAEQDRIIRSRIDQAVVVQGGPGTGKTAVALHRAAYLLYTHRRALRNSGVLIIGPGQAFLHYIDQVLPSLGETGVISRTIGTLIPGISAETEDTPYAAALKGSRRMADMLRNAIAARIRIPRDLPVIPVNGIKVPLLATDIEQSQRNARSSRKPHNQARDVFVNSMLGLMVRRYADQLDYTPDQDELDNARITLRMSSSVRKTLNTAWLPMSAQWLVSDIFSKPHRMRQFAPWLKEEDIQLLLRPKGSPFTRSDVPILDEAMDMLGPDPHEAARRAVQDADRRREEEYARQSMQLAGVDPSLVDAKNLITAMTGGDDATLASRAGNDREWAYGHIVIDEAQELTPMDWRMLIRRCPSRSFTIVGDVAQTSAIAGTRSWSRTLDPLFGPDGWELDELTVDYRNPKEVCDLSSGFARSEGLHVSTVSAARTVPDSVVRVPLPSGSRNSTAQAGFFDAVSRNAVDMICRYVSRDGSGRIAVICDAEIKDAVNKSLRIAMRMDSRISDAEFTRLTSQPLWDAQVNVCTPAEVKGLEYDTVILARPGLIMENAASRAVAASDLYVAMTRPTQKLIIIESEDDKEVIDL</sequence>
<evidence type="ECO:0000256" key="3">
    <source>
        <dbReference type="ARBA" id="ARBA00022806"/>
    </source>
</evidence>
<accession>J0X079</accession>
<feature type="coiled-coil region" evidence="6">
    <location>
        <begin position="8"/>
        <end position="39"/>
    </location>
</feature>
<evidence type="ECO:0000256" key="4">
    <source>
        <dbReference type="ARBA" id="ARBA00022840"/>
    </source>
</evidence>
<evidence type="ECO:0000256" key="1">
    <source>
        <dbReference type="ARBA" id="ARBA00022741"/>
    </source>
</evidence>
<dbReference type="GO" id="GO:0000725">
    <property type="term" value="P:recombinational repair"/>
    <property type="evidence" value="ECO:0007669"/>
    <property type="project" value="TreeGrafter"/>
</dbReference>
<keyword evidence="1 5" id="KW-0547">Nucleotide-binding</keyword>
<dbReference type="eggNOG" id="COG3973">
    <property type="taxonomic scope" value="Bacteria"/>
</dbReference>
<reference evidence="8 9" key="1">
    <citation type="submission" date="2012-01" db="EMBL/GenBank/DDBJ databases">
        <title>The Genome Sequence of Scardovia wiggsiae F0424.</title>
        <authorList>
            <consortium name="The Broad Institute Genome Sequencing Platform"/>
            <person name="Earl A."/>
            <person name="Ward D."/>
            <person name="Feldgarden M."/>
            <person name="Gevers D."/>
            <person name="Izard J."/>
            <person name="Ganesan A."/>
            <person name="Baranova O.V."/>
            <person name="Blanton J.M."/>
            <person name="Tanner A.C."/>
            <person name="Mathney J."/>
            <person name="Dewhirst F.E."/>
            <person name="Young S.K."/>
            <person name="Zeng Q."/>
            <person name="Gargeya S."/>
            <person name="Fitzgerald M."/>
            <person name="Haas B."/>
            <person name="Abouelleil A."/>
            <person name="Alvarado L."/>
            <person name="Arachchi H.M."/>
            <person name="Berlin A."/>
            <person name="Chapman S.B."/>
            <person name="Gearin G."/>
            <person name="Goldberg J."/>
            <person name="Griggs A."/>
            <person name="Gujja S."/>
            <person name="Hansen M."/>
            <person name="Heiman D."/>
            <person name="Howarth C."/>
            <person name="Larimer J."/>
            <person name="Lui A."/>
            <person name="MacDonald P.J.P."/>
            <person name="McCowen C."/>
            <person name="Montmayeur A."/>
            <person name="Murphy C."/>
            <person name="Neiman D."/>
            <person name="Pearson M."/>
            <person name="Priest M."/>
            <person name="Roberts A."/>
            <person name="Saif S."/>
            <person name="Shea T."/>
            <person name="Sisk P."/>
            <person name="Stolte C."/>
            <person name="Sykes S."/>
            <person name="Wortman J."/>
            <person name="Nusbaum C."/>
            <person name="Birren B."/>
        </authorList>
    </citation>
    <scope>NUCLEOTIDE SEQUENCE [LARGE SCALE GENOMIC DNA]</scope>
    <source>
        <strain evidence="8 9">F0424</strain>
    </source>
</reference>
<comment type="caution">
    <text evidence="8">The sequence shown here is derived from an EMBL/GenBank/DDBJ whole genome shotgun (WGS) entry which is preliminary data.</text>
</comment>
<dbReference type="Gene3D" id="3.40.50.300">
    <property type="entry name" value="P-loop containing nucleotide triphosphate hydrolases"/>
    <property type="match status" value="3"/>
</dbReference>
<dbReference type="GO" id="GO:0005524">
    <property type="term" value="F:ATP binding"/>
    <property type="evidence" value="ECO:0007669"/>
    <property type="project" value="UniProtKB-UniRule"/>
</dbReference>
<evidence type="ECO:0000256" key="6">
    <source>
        <dbReference type="SAM" id="Coils"/>
    </source>
</evidence>
<proteinExistence type="predicted"/>
<evidence type="ECO:0000313" key="8">
    <source>
        <dbReference type="EMBL" id="EJD65264.1"/>
    </source>
</evidence>
<dbReference type="InterPro" id="IPR000212">
    <property type="entry name" value="DNA_helicase_UvrD/REP"/>
</dbReference>
<dbReference type="GO" id="GO:0003677">
    <property type="term" value="F:DNA binding"/>
    <property type="evidence" value="ECO:0007669"/>
    <property type="project" value="InterPro"/>
</dbReference>
<feature type="binding site" evidence="5">
    <location>
        <begin position="205"/>
        <end position="212"/>
    </location>
    <ligand>
        <name>ATP</name>
        <dbReference type="ChEBI" id="CHEBI:30616"/>
    </ligand>
</feature>
<organism evidence="8 9">
    <name type="scientific">Scardovia wiggsiae F0424</name>
    <dbReference type="NCBI Taxonomy" id="857290"/>
    <lineage>
        <taxon>Bacteria</taxon>
        <taxon>Bacillati</taxon>
        <taxon>Actinomycetota</taxon>
        <taxon>Actinomycetes</taxon>
        <taxon>Bifidobacteriales</taxon>
        <taxon>Bifidobacteriaceae</taxon>
        <taxon>Scardovia</taxon>
    </lineage>
</organism>
<dbReference type="SUPFAM" id="SSF52540">
    <property type="entry name" value="P-loop containing nucleoside triphosphate hydrolases"/>
    <property type="match status" value="1"/>
</dbReference>
<evidence type="ECO:0000256" key="5">
    <source>
        <dbReference type="PROSITE-ProRule" id="PRU00560"/>
    </source>
</evidence>
<evidence type="ECO:0000259" key="7">
    <source>
        <dbReference type="PROSITE" id="PS51198"/>
    </source>
</evidence>
<dbReference type="OrthoDB" id="9787585at2"/>
<evidence type="ECO:0000313" key="9">
    <source>
        <dbReference type="Proteomes" id="UP000006415"/>
    </source>
</evidence>
<dbReference type="EMBL" id="AGZS01000001">
    <property type="protein sequence ID" value="EJD65264.1"/>
    <property type="molecule type" value="Genomic_DNA"/>
</dbReference>
<dbReference type="InterPro" id="IPR014016">
    <property type="entry name" value="UvrD-like_ATP-bd"/>
</dbReference>
<dbReference type="PANTHER" id="PTHR11070">
    <property type="entry name" value="UVRD / RECB / PCRA DNA HELICASE FAMILY MEMBER"/>
    <property type="match status" value="1"/>
</dbReference>
<keyword evidence="2 5" id="KW-0378">Hydrolase</keyword>
<keyword evidence="3 5" id="KW-0347">Helicase</keyword>
<dbReference type="Pfam" id="PF13245">
    <property type="entry name" value="AAA_19"/>
    <property type="match status" value="1"/>
</dbReference>
<gene>
    <name evidence="8" type="ORF">HMPREF9156_00028</name>
</gene>
<dbReference type="RefSeq" id="WP_007147096.1">
    <property type="nucleotide sequence ID" value="NZ_AKCI01000001.1"/>
</dbReference>
<keyword evidence="4 5" id="KW-0067">ATP-binding</keyword>
<dbReference type="AlphaFoldDB" id="J0X079"/>
<dbReference type="Proteomes" id="UP000006415">
    <property type="component" value="Unassembled WGS sequence"/>
</dbReference>
<name>J0X079_9BIFI</name>
<dbReference type="STRING" id="857290.HMPREF9156_00028"/>
<dbReference type="GO" id="GO:0016787">
    <property type="term" value="F:hydrolase activity"/>
    <property type="evidence" value="ECO:0007669"/>
    <property type="project" value="UniProtKB-UniRule"/>
</dbReference>
<keyword evidence="9" id="KW-1185">Reference proteome</keyword>